<keyword evidence="2" id="KW-1185">Reference proteome</keyword>
<reference evidence="1 2" key="1">
    <citation type="submission" date="2024-02" db="EMBL/GenBank/DDBJ databases">
        <title>Chromosome-level genome assembly of the Eurasian Minnow (Phoxinus phoxinus).</title>
        <authorList>
            <person name="Oriowo T.O."/>
            <person name="Martin S."/>
            <person name="Stange M."/>
            <person name="Chrysostomakis Y."/>
            <person name="Brown T."/>
            <person name="Winkler S."/>
            <person name="Kukowka S."/>
            <person name="Myers E.W."/>
            <person name="Bohne A."/>
        </authorList>
    </citation>
    <scope>NUCLEOTIDE SEQUENCE [LARGE SCALE GENOMIC DNA]</scope>
    <source>
        <strain evidence="1">ZFMK-TIS-60720</strain>
        <tissue evidence="1">Whole Organism</tissue>
    </source>
</reference>
<proteinExistence type="predicted"/>
<gene>
    <name evidence="1" type="ORF">R3I93_005921</name>
</gene>
<evidence type="ECO:0000313" key="2">
    <source>
        <dbReference type="Proteomes" id="UP001364617"/>
    </source>
</evidence>
<dbReference type="EMBL" id="JAYKXH010000006">
    <property type="protein sequence ID" value="KAK7165981.1"/>
    <property type="molecule type" value="Genomic_DNA"/>
</dbReference>
<protein>
    <submittedName>
        <fullName evidence="1">Uncharacterized protein</fullName>
    </submittedName>
</protein>
<sequence>MLNKCIQTSLSNNSFIYFFTWFHRFNNEPWTIWWIELKGTTDKKKAWDEWAVLTCTCLRLGAMCFL</sequence>
<name>A0AAN9HDQ8_9TELE</name>
<accession>A0AAN9HDQ8</accession>
<organism evidence="1 2">
    <name type="scientific">Phoxinus phoxinus</name>
    <name type="common">Eurasian minnow</name>
    <dbReference type="NCBI Taxonomy" id="58324"/>
    <lineage>
        <taxon>Eukaryota</taxon>
        <taxon>Metazoa</taxon>
        <taxon>Chordata</taxon>
        <taxon>Craniata</taxon>
        <taxon>Vertebrata</taxon>
        <taxon>Euteleostomi</taxon>
        <taxon>Actinopterygii</taxon>
        <taxon>Neopterygii</taxon>
        <taxon>Teleostei</taxon>
        <taxon>Ostariophysi</taxon>
        <taxon>Cypriniformes</taxon>
        <taxon>Leuciscidae</taxon>
        <taxon>Phoxininae</taxon>
        <taxon>Phoxinus</taxon>
    </lineage>
</organism>
<dbReference type="AlphaFoldDB" id="A0AAN9HDQ8"/>
<dbReference type="Proteomes" id="UP001364617">
    <property type="component" value="Unassembled WGS sequence"/>
</dbReference>
<evidence type="ECO:0000313" key="1">
    <source>
        <dbReference type="EMBL" id="KAK7165981.1"/>
    </source>
</evidence>
<comment type="caution">
    <text evidence="1">The sequence shown here is derived from an EMBL/GenBank/DDBJ whole genome shotgun (WGS) entry which is preliminary data.</text>
</comment>